<dbReference type="AlphaFoldDB" id="A0AAI9UBY4"/>
<name>A0AAI9UBY4_9PEZI</name>
<gene>
    <name evidence="2" type="ORF">CMEL01_04874</name>
</gene>
<evidence type="ECO:0000313" key="3">
    <source>
        <dbReference type="Proteomes" id="UP001239795"/>
    </source>
</evidence>
<organism evidence="2 3">
    <name type="scientific">Colletotrichum melonis</name>
    <dbReference type="NCBI Taxonomy" id="1209925"/>
    <lineage>
        <taxon>Eukaryota</taxon>
        <taxon>Fungi</taxon>
        <taxon>Dikarya</taxon>
        <taxon>Ascomycota</taxon>
        <taxon>Pezizomycotina</taxon>
        <taxon>Sordariomycetes</taxon>
        <taxon>Hypocreomycetidae</taxon>
        <taxon>Glomerellales</taxon>
        <taxon>Glomerellaceae</taxon>
        <taxon>Colletotrichum</taxon>
        <taxon>Colletotrichum acutatum species complex</taxon>
    </lineage>
</organism>
<dbReference type="Proteomes" id="UP001239795">
    <property type="component" value="Unassembled WGS sequence"/>
</dbReference>
<sequence>MLSTSHVHSHTLHRTCLASCRAWPCHFLLGRTGTAHLLQVPFPPIFAHPKFIGTRFSPFIRFFPFCVHFHVRPPGPPFSSYPHHNRPAPSLPLPSPLSTLPTSHRFLPPNPSFPPTSHSHDSDPLLIRSSKGAEDSRS</sequence>
<proteinExistence type="predicted"/>
<evidence type="ECO:0000256" key="1">
    <source>
        <dbReference type="SAM" id="MobiDB-lite"/>
    </source>
</evidence>
<feature type="region of interest" description="Disordered" evidence="1">
    <location>
        <begin position="78"/>
        <end position="138"/>
    </location>
</feature>
<keyword evidence="3" id="KW-1185">Reference proteome</keyword>
<reference evidence="2 3" key="1">
    <citation type="submission" date="2016-10" db="EMBL/GenBank/DDBJ databases">
        <title>The genome sequence of Colletotrichum fioriniae PJ7.</title>
        <authorList>
            <person name="Baroncelli R."/>
        </authorList>
    </citation>
    <scope>NUCLEOTIDE SEQUENCE [LARGE SCALE GENOMIC DNA]</scope>
    <source>
        <strain evidence="2">Col 31</strain>
    </source>
</reference>
<accession>A0AAI9UBY4</accession>
<evidence type="ECO:0000313" key="2">
    <source>
        <dbReference type="EMBL" id="KAK1453215.1"/>
    </source>
</evidence>
<protein>
    <submittedName>
        <fullName evidence="2">Uncharacterized protein</fullName>
    </submittedName>
</protein>
<comment type="caution">
    <text evidence="2">The sequence shown here is derived from an EMBL/GenBank/DDBJ whole genome shotgun (WGS) entry which is preliminary data.</text>
</comment>
<dbReference type="EMBL" id="MLGG01000035">
    <property type="protein sequence ID" value="KAK1453215.1"/>
    <property type="molecule type" value="Genomic_DNA"/>
</dbReference>